<accession>A0A7W7KMY5</accession>
<gene>
    <name evidence="1" type="ORF">HNP46_004668</name>
</gene>
<sequence length="111" mass="12312">MKYPVLTIDDLGDSIFDLSFKAKFSTPTGQSFDGYIVGFGDVFSIGLFANDKVFFVNKNLVTLSKGQLHSFLSELGSAQTTSIEDLFPLSYSTEIHRAPFIDFGGVFYMEL</sequence>
<dbReference type="AlphaFoldDB" id="A0A7W7KMY5"/>
<organism evidence="1 2">
    <name type="scientific">Pseudomonas nitroreducens</name>
    <dbReference type="NCBI Taxonomy" id="46680"/>
    <lineage>
        <taxon>Bacteria</taxon>
        <taxon>Pseudomonadati</taxon>
        <taxon>Pseudomonadota</taxon>
        <taxon>Gammaproteobacteria</taxon>
        <taxon>Pseudomonadales</taxon>
        <taxon>Pseudomonadaceae</taxon>
        <taxon>Pseudomonas</taxon>
    </lineage>
</organism>
<dbReference type="EMBL" id="JACHLI010000021">
    <property type="protein sequence ID" value="MBB4865767.1"/>
    <property type="molecule type" value="Genomic_DNA"/>
</dbReference>
<evidence type="ECO:0000313" key="2">
    <source>
        <dbReference type="Proteomes" id="UP000566995"/>
    </source>
</evidence>
<dbReference type="Proteomes" id="UP000566995">
    <property type="component" value="Unassembled WGS sequence"/>
</dbReference>
<comment type="caution">
    <text evidence="1">The sequence shown here is derived from an EMBL/GenBank/DDBJ whole genome shotgun (WGS) entry which is preliminary data.</text>
</comment>
<protein>
    <submittedName>
        <fullName evidence="1">Uncharacterized protein</fullName>
    </submittedName>
</protein>
<dbReference type="RefSeq" id="WP_184593601.1">
    <property type="nucleotide sequence ID" value="NZ_JACHLI010000021.1"/>
</dbReference>
<reference evidence="1 2" key="1">
    <citation type="submission" date="2020-08" db="EMBL/GenBank/DDBJ databases">
        <title>Functional genomics of gut bacteria from endangered species of beetles.</title>
        <authorList>
            <person name="Carlos-Shanley C."/>
        </authorList>
    </citation>
    <scope>NUCLEOTIDE SEQUENCE [LARGE SCALE GENOMIC DNA]</scope>
    <source>
        <strain evidence="1 2">S00179</strain>
    </source>
</reference>
<evidence type="ECO:0000313" key="1">
    <source>
        <dbReference type="EMBL" id="MBB4865767.1"/>
    </source>
</evidence>
<name>A0A7W7KMY5_PSENT</name>
<proteinExistence type="predicted"/>